<dbReference type="NCBIfam" id="TIGR02138">
    <property type="entry name" value="phosphate_pstC"/>
    <property type="match status" value="1"/>
</dbReference>
<evidence type="ECO:0000313" key="12">
    <source>
        <dbReference type="EMBL" id="SFU32415.1"/>
    </source>
</evidence>
<dbReference type="PROSITE" id="PS50928">
    <property type="entry name" value="ABC_TM1"/>
    <property type="match status" value="1"/>
</dbReference>
<dbReference type="GO" id="GO:0005886">
    <property type="term" value="C:plasma membrane"/>
    <property type="evidence" value="ECO:0007669"/>
    <property type="project" value="UniProtKB-SubCell"/>
</dbReference>
<dbReference type="InterPro" id="IPR011864">
    <property type="entry name" value="Phosphate_PstC"/>
</dbReference>
<reference evidence="13" key="1">
    <citation type="submission" date="2016-10" db="EMBL/GenBank/DDBJ databases">
        <authorList>
            <person name="Varghese N."/>
        </authorList>
    </citation>
    <scope>NUCLEOTIDE SEQUENCE [LARGE SCALE GENOMIC DNA]</scope>
    <source>
        <strain evidence="13">DSM 17980</strain>
    </source>
</reference>
<feature type="transmembrane region" description="Helical" evidence="9">
    <location>
        <begin position="302"/>
        <end position="321"/>
    </location>
</feature>
<evidence type="ECO:0000256" key="3">
    <source>
        <dbReference type="ARBA" id="ARBA00022448"/>
    </source>
</evidence>
<keyword evidence="8 9" id="KW-0472">Membrane</keyword>
<evidence type="ECO:0000256" key="9">
    <source>
        <dbReference type="RuleBase" id="RU363032"/>
    </source>
</evidence>
<dbReference type="InterPro" id="IPR035906">
    <property type="entry name" value="MetI-like_sf"/>
</dbReference>
<evidence type="ECO:0000313" key="13">
    <source>
        <dbReference type="Proteomes" id="UP000183508"/>
    </source>
</evidence>
<evidence type="ECO:0000256" key="8">
    <source>
        <dbReference type="ARBA" id="ARBA00023136"/>
    </source>
</evidence>
<sequence>MKRVSSRSKIADQVFLVATGLCASSPILFLLVITGIVVVQSIPSIRLMGWDFLTSVTWNMGSTYGAMTVKNGVPVPAGASYGALPFIVGTLASSVIALLIAVPISLLTAMILAYRVRGVVKSALSIVVELLAGIPSVVIGLWGIVVLAPWVSSSLGPLLTHVGWVIPFFSGPVGTGMGLLTSGLVLALMVVPIITATTRDLLEQVPILYREGGIALGMTSWEVVRLICLPYIKEGMIGAVALGWGRAMGETMAVLMVSGSAINYLPQNLYSPISTMAAVIADQLDSAMTDASHMAVHALSELALVLLVLTLLTNLVARLLVNRSRGTRRAGMGVKAG</sequence>
<gene>
    <name evidence="12" type="ORF">SAMN05421543_101111</name>
</gene>
<evidence type="ECO:0000256" key="2">
    <source>
        <dbReference type="ARBA" id="ARBA00007069"/>
    </source>
</evidence>
<accession>A0A1I7F8F7</accession>
<dbReference type="InterPro" id="IPR051124">
    <property type="entry name" value="Phosphate_Transport_Permease"/>
</dbReference>
<proteinExistence type="inferred from homology"/>
<evidence type="ECO:0000256" key="7">
    <source>
        <dbReference type="ARBA" id="ARBA00022989"/>
    </source>
</evidence>
<evidence type="ECO:0000256" key="4">
    <source>
        <dbReference type="ARBA" id="ARBA00022475"/>
    </source>
</evidence>
<name>A0A1I7F8F7_9BACL</name>
<dbReference type="Pfam" id="PF00528">
    <property type="entry name" value="BPD_transp_1"/>
    <property type="match status" value="1"/>
</dbReference>
<evidence type="ECO:0000256" key="6">
    <source>
        <dbReference type="ARBA" id="ARBA00022692"/>
    </source>
</evidence>
<dbReference type="GO" id="GO:0006817">
    <property type="term" value="P:phosphate ion transport"/>
    <property type="evidence" value="ECO:0007669"/>
    <property type="project" value="UniProtKB-KW"/>
</dbReference>
<dbReference type="OrthoDB" id="9785113at2"/>
<dbReference type="GO" id="GO:0005315">
    <property type="term" value="F:phosphate transmembrane transporter activity"/>
    <property type="evidence" value="ECO:0007669"/>
    <property type="project" value="InterPro"/>
</dbReference>
<protein>
    <recommendedName>
        <fullName evidence="10">Phosphate transport system permease protein</fullName>
    </recommendedName>
</protein>
<evidence type="ECO:0000256" key="1">
    <source>
        <dbReference type="ARBA" id="ARBA00004651"/>
    </source>
</evidence>
<dbReference type="PANTHER" id="PTHR30425">
    <property type="entry name" value="PHOSPHATE TRANSPORT SYSTEM PERMEASE PROTEIN PST"/>
    <property type="match status" value="1"/>
</dbReference>
<comment type="caution">
    <text evidence="10">Lacks conserved residue(s) required for the propagation of feature annotation.</text>
</comment>
<dbReference type="PANTHER" id="PTHR30425:SF1">
    <property type="entry name" value="PHOSPHATE TRANSPORT SYSTEM PERMEASE PROTEIN PSTC"/>
    <property type="match status" value="1"/>
</dbReference>
<dbReference type="SUPFAM" id="SSF161098">
    <property type="entry name" value="MetI-like"/>
    <property type="match status" value="1"/>
</dbReference>
<feature type="transmembrane region" description="Helical" evidence="9">
    <location>
        <begin position="164"/>
        <end position="191"/>
    </location>
</feature>
<feature type="transmembrane region" description="Helical" evidence="9">
    <location>
        <begin position="126"/>
        <end position="152"/>
    </location>
</feature>
<dbReference type="EMBL" id="FPBV01000001">
    <property type="protein sequence ID" value="SFU32415.1"/>
    <property type="molecule type" value="Genomic_DNA"/>
</dbReference>
<comment type="similarity">
    <text evidence="2 10">Belongs to the binding-protein-dependent transport system permease family. CysTW subfamily.</text>
</comment>
<keyword evidence="5 10" id="KW-0592">Phosphate transport</keyword>
<comment type="function">
    <text evidence="10">Part of the binding-protein-dependent transport system for phosphate; probably responsible for the translocation of the substrate across the membrane.</text>
</comment>
<evidence type="ECO:0000259" key="11">
    <source>
        <dbReference type="PROSITE" id="PS50928"/>
    </source>
</evidence>
<keyword evidence="13" id="KW-1185">Reference proteome</keyword>
<keyword evidence="4 10" id="KW-1003">Cell membrane</keyword>
<dbReference type="STRING" id="392015.SAMN05421543_101111"/>
<dbReference type="Proteomes" id="UP000183508">
    <property type="component" value="Unassembled WGS sequence"/>
</dbReference>
<comment type="subcellular location">
    <subcellularLocation>
        <location evidence="1 9">Cell membrane</location>
        <topology evidence="1 9">Multi-pass membrane protein</topology>
    </subcellularLocation>
</comment>
<organism evidence="12 13">
    <name type="scientific">Alicyclobacillus macrosporangiidus</name>
    <dbReference type="NCBI Taxonomy" id="392015"/>
    <lineage>
        <taxon>Bacteria</taxon>
        <taxon>Bacillati</taxon>
        <taxon>Bacillota</taxon>
        <taxon>Bacilli</taxon>
        <taxon>Bacillales</taxon>
        <taxon>Alicyclobacillaceae</taxon>
        <taxon>Alicyclobacillus</taxon>
    </lineage>
</organism>
<feature type="transmembrane region" description="Helical" evidence="9">
    <location>
        <begin position="86"/>
        <end position="114"/>
    </location>
</feature>
<keyword evidence="7 9" id="KW-1133">Transmembrane helix</keyword>
<dbReference type="eggNOG" id="COG0573">
    <property type="taxonomic scope" value="Bacteria"/>
</dbReference>
<dbReference type="CDD" id="cd06261">
    <property type="entry name" value="TM_PBP2"/>
    <property type="match status" value="1"/>
</dbReference>
<dbReference type="InterPro" id="IPR000515">
    <property type="entry name" value="MetI-like"/>
</dbReference>
<dbReference type="Gene3D" id="1.10.3720.10">
    <property type="entry name" value="MetI-like"/>
    <property type="match status" value="1"/>
</dbReference>
<evidence type="ECO:0000256" key="10">
    <source>
        <dbReference type="RuleBase" id="RU363054"/>
    </source>
</evidence>
<keyword evidence="6 9" id="KW-0812">Transmembrane</keyword>
<evidence type="ECO:0000256" key="5">
    <source>
        <dbReference type="ARBA" id="ARBA00022592"/>
    </source>
</evidence>
<dbReference type="RefSeq" id="WP_074948558.1">
    <property type="nucleotide sequence ID" value="NZ_FPBV01000001.1"/>
</dbReference>
<feature type="domain" description="ABC transmembrane type-1" evidence="11">
    <location>
        <begin position="87"/>
        <end position="317"/>
    </location>
</feature>
<keyword evidence="3 9" id="KW-0813">Transport</keyword>
<dbReference type="AlphaFoldDB" id="A0A1I7F8F7"/>